<organism evidence="1 2">
    <name type="scientific">Desulfocucumis palustris</name>
    <dbReference type="NCBI Taxonomy" id="1898651"/>
    <lineage>
        <taxon>Bacteria</taxon>
        <taxon>Bacillati</taxon>
        <taxon>Bacillota</taxon>
        <taxon>Clostridia</taxon>
        <taxon>Eubacteriales</taxon>
        <taxon>Desulfocucumaceae</taxon>
        <taxon>Desulfocucumis</taxon>
    </lineage>
</organism>
<keyword evidence="2" id="KW-1185">Reference proteome</keyword>
<comment type="caution">
    <text evidence="1">The sequence shown here is derived from an EMBL/GenBank/DDBJ whole genome shotgun (WGS) entry which is preliminary data.</text>
</comment>
<sequence length="46" mass="5513">MGKILLKINLIFIFLHLYIIHNSFFARAKMYFIFLLRNPLICLQNG</sequence>
<gene>
    <name evidence="1" type="ORF">DCCM_4386</name>
</gene>
<evidence type="ECO:0000313" key="2">
    <source>
        <dbReference type="Proteomes" id="UP000239549"/>
    </source>
</evidence>
<dbReference type="AlphaFoldDB" id="A0A2L2XHT7"/>
<evidence type="ECO:0000313" key="1">
    <source>
        <dbReference type="EMBL" id="GBF35263.1"/>
    </source>
</evidence>
<protein>
    <submittedName>
        <fullName evidence="1">Uncharacterized protein</fullName>
    </submittedName>
</protein>
<name>A0A2L2XHT7_9FIRM</name>
<proteinExistence type="predicted"/>
<reference evidence="2" key="1">
    <citation type="submission" date="2018-02" db="EMBL/GenBank/DDBJ databases">
        <title>Genome sequence of Desulfocucumis palustris strain NAW-5.</title>
        <authorList>
            <person name="Watanabe M."/>
            <person name="Kojima H."/>
            <person name="Fukui M."/>
        </authorList>
    </citation>
    <scope>NUCLEOTIDE SEQUENCE [LARGE SCALE GENOMIC DNA]</scope>
    <source>
        <strain evidence="2">NAW-5</strain>
    </source>
</reference>
<dbReference type="EMBL" id="BFAV01000157">
    <property type="protein sequence ID" value="GBF35263.1"/>
    <property type="molecule type" value="Genomic_DNA"/>
</dbReference>
<dbReference type="Proteomes" id="UP000239549">
    <property type="component" value="Unassembled WGS sequence"/>
</dbReference>
<accession>A0A2L2XHT7</accession>